<feature type="region of interest" description="Disordered" evidence="1">
    <location>
        <begin position="1"/>
        <end position="34"/>
    </location>
</feature>
<dbReference type="AlphaFoldDB" id="A0AAV6SCJ8"/>
<evidence type="ECO:0000256" key="1">
    <source>
        <dbReference type="SAM" id="MobiDB-lite"/>
    </source>
</evidence>
<dbReference type="EMBL" id="JAGKHQ010000005">
    <property type="protein sequence ID" value="KAG7515650.1"/>
    <property type="molecule type" value="Genomic_DNA"/>
</dbReference>
<proteinExistence type="predicted"/>
<organism evidence="2 3">
    <name type="scientific">Solea senegalensis</name>
    <name type="common">Senegalese sole</name>
    <dbReference type="NCBI Taxonomy" id="28829"/>
    <lineage>
        <taxon>Eukaryota</taxon>
        <taxon>Metazoa</taxon>
        <taxon>Chordata</taxon>
        <taxon>Craniata</taxon>
        <taxon>Vertebrata</taxon>
        <taxon>Euteleostomi</taxon>
        <taxon>Actinopterygii</taxon>
        <taxon>Neopterygii</taxon>
        <taxon>Teleostei</taxon>
        <taxon>Neoteleostei</taxon>
        <taxon>Acanthomorphata</taxon>
        <taxon>Carangaria</taxon>
        <taxon>Pleuronectiformes</taxon>
        <taxon>Pleuronectoidei</taxon>
        <taxon>Soleidae</taxon>
        <taxon>Solea</taxon>
    </lineage>
</organism>
<reference evidence="2 3" key="1">
    <citation type="journal article" date="2021" name="Sci. Rep.">
        <title>Chromosome anchoring in Senegalese sole (Solea senegalensis) reveals sex-associated markers and genome rearrangements in flatfish.</title>
        <authorList>
            <person name="Guerrero-Cozar I."/>
            <person name="Gomez-Garrido J."/>
            <person name="Berbel C."/>
            <person name="Martinez-Blanch J.F."/>
            <person name="Alioto T."/>
            <person name="Claros M.G."/>
            <person name="Gagnaire P.A."/>
            <person name="Manchado M."/>
        </authorList>
    </citation>
    <scope>NUCLEOTIDE SEQUENCE [LARGE SCALE GENOMIC DNA]</scope>
    <source>
        <strain evidence="2">Sse05_10M</strain>
    </source>
</reference>
<evidence type="ECO:0000313" key="2">
    <source>
        <dbReference type="EMBL" id="KAG7515650.1"/>
    </source>
</evidence>
<gene>
    <name evidence="2" type="ORF">JOB18_012860</name>
</gene>
<accession>A0AAV6SCJ8</accession>
<evidence type="ECO:0000313" key="3">
    <source>
        <dbReference type="Proteomes" id="UP000693946"/>
    </source>
</evidence>
<feature type="compositionally biased region" description="Polar residues" evidence="1">
    <location>
        <begin position="1"/>
        <end position="17"/>
    </location>
</feature>
<protein>
    <submittedName>
        <fullName evidence="2">Uncharacterized protein</fullName>
    </submittedName>
</protein>
<dbReference type="Proteomes" id="UP000693946">
    <property type="component" value="Linkage Group LG13"/>
</dbReference>
<name>A0AAV6SCJ8_SOLSE</name>
<sequence>MRELQQQQQPVSFSPTEAQRRASAAGGFNHHRSDVTANVPLTVTIAARIAAINATHGPQRQQEARGCVSTSHLARRARLSSSQTEGSGGGDVYEHSRSLSRQLKRESCPLEIGVGPAAKTNCFSKIGSPEAAQTFVLQVQEVK</sequence>
<comment type="caution">
    <text evidence="2">The sequence shown here is derived from an EMBL/GenBank/DDBJ whole genome shotgun (WGS) entry which is preliminary data.</text>
</comment>
<feature type="region of interest" description="Disordered" evidence="1">
    <location>
        <begin position="54"/>
        <end position="100"/>
    </location>
</feature>
<keyword evidence="3" id="KW-1185">Reference proteome</keyword>